<keyword evidence="3" id="KW-1185">Reference proteome</keyword>
<proteinExistence type="predicted"/>
<dbReference type="EMBL" id="CAJVPZ010011183">
    <property type="protein sequence ID" value="CAG8627523.1"/>
    <property type="molecule type" value="Genomic_DNA"/>
</dbReference>
<comment type="caution">
    <text evidence="2">The sequence shown here is derived from an EMBL/GenBank/DDBJ whole genome shotgun (WGS) entry which is preliminary data.</text>
</comment>
<evidence type="ECO:0000313" key="3">
    <source>
        <dbReference type="Proteomes" id="UP000789396"/>
    </source>
</evidence>
<dbReference type="Proteomes" id="UP000789396">
    <property type="component" value="Unassembled WGS sequence"/>
</dbReference>
<feature type="non-terminal residue" evidence="2">
    <location>
        <position position="140"/>
    </location>
</feature>
<dbReference type="OrthoDB" id="10314476at2759"/>
<sequence length="140" mass="16179">MSNKNKIILQYPTKGQYNTFDNIPGSKSRDSRRLKLKMKIEAHQHRFKANGKILNKKTSRVKRKHRSETSSNLKQEDSSSQPLNTKATTSSNFLANTKKTKSPFAEDSQEFETADSNSEIYYSNEFVPFQNNYLELLLPQ</sequence>
<evidence type="ECO:0000313" key="2">
    <source>
        <dbReference type="EMBL" id="CAG8627523.1"/>
    </source>
</evidence>
<feature type="compositionally biased region" description="Polar residues" evidence="1">
    <location>
        <begin position="69"/>
        <end position="97"/>
    </location>
</feature>
<organism evidence="2 3">
    <name type="scientific">Racocetra fulgida</name>
    <dbReference type="NCBI Taxonomy" id="60492"/>
    <lineage>
        <taxon>Eukaryota</taxon>
        <taxon>Fungi</taxon>
        <taxon>Fungi incertae sedis</taxon>
        <taxon>Mucoromycota</taxon>
        <taxon>Glomeromycotina</taxon>
        <taxon>Glomeromycetes</taxon>
        <taxon>Diversisporales</taxon>
        <taxon>Gigasporaceae</taxon>
        <taxon>Racocetra</taxon>
    </lineage>
</organism>
<feature type="region of interest" description="Disordered" evidence="1">
    <location>
        <begin position="47"/>
        <end position="111"/>
    </location>
</feature>
<protein>
    <submittedName>
        <fullName evidence="2">772_t:CDS:1</fullName>
    </submittedName>
</protein>
<evidence type="ECO:0000256" key="1">
    <source>
        <dbReference type="SAM" id="MobiDB-lite"/>
    </source>
</evidence>
<name>A0A9N9GSX6_9GLOM</name>
<gene>
    <name evidence="2" type="ORF">RFULGI_LOCUS7596</name>
</gene>
<accession>A0A9N9GSX6</accession>
<reference evidence="2" key="1">
    <citation type="submission" date="2021-06" db="EMBL/GenBank/DDBJ databases">
        <authorList>
            <person name="Kallberg Y."/>
            <person name="Tangrot J."/>
            <person name="Rosling A."/>
        </authorList>
    </citation>
    <scope>NUCLEOTIDE SEQUENCE</scope>
    <source>
        <strain evidence="2">IN212</strain>
    </source>
</reference>
<dbReference type="AlphaFoldDB" id="A0A9N9GSX6"/>
<feature type="compositionally biased region" description="Basic residues" evidence="1">
    <location>
        <begin position="47"/>
        <end position="66"/>
    </location>
</feature>